<keyword evidence="6" id="KW-1185">Reference proteome</keyword>
<feature type="repeat" description="ANK" evidence="3">
    <location>
        <begin position="667"/>
        <end position="699"/>
    </location>
</feature>
<evidence type="ECO:0000313" key="5">
    <source>
        <dbReference type="EMBL" id="WZH46883.1"/>
    </source>
</evidence>
<evidence type="ECO:0000256" key="4">
    <source>
        <dbReference type="SAM" id="MobiDB-lite"/>
    </source>
</evidence>
<dbReference type="InterPro" id="IPR002110">
    <property type="entry name" value="Ankyrin_rpt"/>
</dbReference>
<dbReference type="Gene3D" id="1.25.40.20">
    <property type="entry name" value="Ankyrin repeat-containing domain"/>
    <property type="match status" value="2"/>
</dbReference>
<dbReference type="PROSITE" id="PS50088">
    <property type="entry name" value="ANK_REPEAT"/>
    <property type="match status" value="4"/>
</dbReference>
<feature type="region of interest" description="Disordered" evidence="4">
    <location>
        <begin position="857"/>
        <end position="878"/>
    </location>
</feature>
<dbReference type="PROSITE" id="PS50297">
    <property type="entry name" value="ANK_REP_REGION"/>
    <property type="match status" value="4"/>
</dbReference>
<evidence type="ECO:0000256" key="2">
    <source>
        <dbReference type="ARBA" id="ARBA00023043"/>
    </source>
</evidence>
<feature type="repeat" description="ANK" evidence="3">
    <location>
        <begin position="702"/>
        <end position="734"/>
    </location>
</feature>
<reference evidence="5 6" key="1">
    <citation type="submission" date="2024-04" db="EMBL/GenBank/DDBJ databases">
        <title>Complete genome sequence of Fusarium acuminatum.</title>
        <authorList>
            <person name="Lan B."/>
        </authorList>
    </citation>
    <scope>NUCLEOTIDE SEQUENCE [LARGE SCALE GENOMIC DNA]</scope>
    <source>
        <strain evidence="5">1A</strain>
    </source>
</reference>
<accession>A0ABZ2X4Q0</accession>
<dbReference type="Proteomes" id="UP001489902">
    <property type="component" value="Chromosome 4"/>
</dbReference>
<evidence type="ECO:0000313" key="6">
    <source>
        <dbReference type="Proteomes" id="UP001489902"/>
    </source>
</evidence>
<sequence>MPEWYVGEHFKTAQCLTSGPDPQSALELFRILIYKISNGIQEFIDAEWLAISVFLRSFLIYCPLDIKKLRADSTVFQAFFENLFKQEVWSRIKNDRSASLWPLSTIQWLLKLGQDPNCCLNGSFGDLGTTIRGAVAVGDIELVQLLLDRHVRIHSTQAEFELRTLTAATLSGFGSDASKLRTLQFLSGYYKYADWKTILAAAFHLRDIGLVRDILGQNHDVTEEQVPVRWNGEYHQLGPEIYLEVKSTLTSAAIAGDDFLTLMLDHMEGSGRLTNSITIDLLIAAGFERDVEIVRRLLKARTLPITCDSTGATPLQAAVAGGNLPGGEIADLAYHGMEHPLRAALAAGGSPDDQGHRGFSALECALLPGGGNFGRMKKCSLIVEILLQAKARLVGGEVVTAIRNHDEASVCLLLRHGGTLRDIDRWGMTCLEVEILAQNNGLIQQSLEEVNDTIDLAPICAALLMGDRALVQRLLPRLHVQADCALMQGAAIGLAAASGYLDILEELHVRSSQHAISYEALVPFRRNSDYGTLSLDGNRIDEKLGASLKSLPFTDMYSRKCGQFTPFQKGSPLSLAALGENSLGFQRLLEKGYPADIITLIILAERNVATGFVELLKTHQPRLDSLLPLPGMATPLCIAIQKANTLLINYLVEAGMDVNAYDKTLHGSYSPLQSAVQEGNLSLAGYLIAKGASVNSPPGIIDGLTALQAAVNGGHIGLANMLLQHGARVNARGSQYQGSALELAARSGNIDMIELLLHHGATTTGIGREQFVRAVFYAMEGAYHTTAHFLKGKCGWTNADESLLEDIYSSCNGCCNYCCGEIHGSDTPCIHDYSAEEKKYCAQLCWTCNESDIASDDGDTDNGDVDDSGATSSSDVAIDQPLNSDEFSCERCCMLRKECETLS</sequence>
<dbReference type="SMART" id="SM00248">
    <property type="entry name" value="ANK"/>
    <property type="match status" value="7"/>
</dbReference>
<name>A0ABZ2X4Q0_9HYPO</name>
<dbReference type="EMBL" id="CP151263">
    <property type="protein sequence ID" value="WZH46883.1"/>
    <property type="molecule type" value="Genomic_DNA"/>
</dbReference>
<gene>
    <name evidence="5" type="ORF">QYS62_008006</name>
</gene>
<keyword evidence="2 3" id="KW-0040">ANK repeat</keyword>
<feature type="repeat" description="ANK" evidence="3">
    <location>
        <begin position="631"/>
        <end position="663"/>
    </location>
</feature>
<dbReference type="Pfam" id="PF12796">
    <property type="entry name" value="Ank_2"/>
    <property type="match status" value="1"/>
</dbReference>
<dbReference type="SUPFAM" id="SSF48403">
    <property type="entry name" value="Ankyrin repeat"/>
    <property type="match status" value="2"/>
</dbReference>
<protein>
    <submittedName>
        <fullName evidence="5">Sex-determining fem-1</fullName>
    </submittedName>
</protein>
<dbReference type="PANTHER" id="PTHR24198">
    <property type="entry name" value="ANKYRIN REPEAT AND PROTEIN KINASE DOMAIN-CONTAINING PROTEIN"/>
    <property type="match status" value="1"/>
</dbReference>
<evidence type="ECO:0000256" key="1">
    <source>
        <dbReference type="ARBA" id="ARBA00022737"/>
    </source>
</evidence>
<dbReference type="PANTHER" id="PTHR24198:SF165">
    <property type="entry name" value="ANKYRIN REPEAT-CONTAINING PROTEIN-RELATED"/>
    <property type="match status" value="1"/>
</dbReference>
<feature type="compositionally biased region" description="Acidic residues" evidence="4">
    <location>
        <begin position="857"/>
        <end position="867"/>
    </location>
</feature>
<dbReference type="InterPro" id="IPR036770">
    <property type="entry name" value="Ankyrin_rpt-contain_sf"/>
</dbReference>
<organism evidence="5 6">
    <name type="scientific">Fusarium acuminatum</name>
    <dbReference type="NCBI Taxonomy" id="5515"/>
    <lineage>
        <taxon>Eukaryota</taxon>
        <taxon>Fungi</taxon>
        <taxon>Dikarya</taxon>
        <taxon>Ascomycota</taxon>
        <taxon>Pezizomycotina</taxon>
        <taxon>Sordariomycetes</taxon>
        <taxon>Hypocreomycetidae</taxon>
        <taxon>Hypocreales</taxon>
        <taxon>Nectriaceae</taxon>
        <taxon>Fusarium</taxon>
        <taxon>Fusarium tricinctum species complex</taxon>
    </lineage>
</organism>
<feature type="repeat" description="ANK" evidence="3">
    <location>
        <begin position="736"/>
        <end position="768"/>
    </location>
</feature>
<proteinExistence type="predicted"/>
<evidence type="ECO:0000256" key="3">
    <source>
        <dbReference type="PROSITE-ProRule" id="PRU00023"/>
    </source>
</evidence>
<keyword evidence="1" id="KW-0677">Repeat</keyword>